<comment type="caution">
    <text evidence="2">The sequence shown here is derived from an EMBL/GenBank/DDBJ whole genome shotgun (WGS) entry which is preliminary data.</text>
</comment>
<feature type="transmembrane region" description="Helical" evidence="1">
    <location>
        <begin position="279"/>
        <end position="306"/>
    </location>
</feature>
<evidence type="ECO:0000313" key="2">
    <source>
        <dbReference type="EMBL" id="TCS40402.1"/>
    </source>
</evidence>
<dbReference type="Pfam" id="PF07907">
    <property type="entry name" value="YibE_F"/>
    <property type="match status" value="1"/>
</dbReference>
<dbReference type="OrthoDB" id="5753718at2"/>
<name>A0A4R3I566_9GAMM</name>
<dbReference type="PANTHER" id="PTHR41771:SF1">
    <property type="entry name" value="MEMBRANE PROTEIN"/>
    <property type="match status" value="1"/>
</dbReference>
<dbReference type="Proteomes" id="UP000295793">
    <property type="component" value="Unassembled WGS sequence"/>
</dbReference>
<feature type="transmembrane region" description="Helical" evidence="1">
    <location>
        <begin position="326"/>
        <end position="347"/>
    </location>
</feature>
<feature type="transmembrane region" description="Helical" evidence="1">
    <location>
        <begin position="104"/>
        <end position="123"/>
    </location>
</feature>
<feature type="transmembrane region" description="Helical" evidence="1">
    <location>
        <begin position="228"/>
        <end position="251"/>
    </location>
</feature>
<sequence length="375" mass="39537">MRGMSLFLLVLIAAGFYAFIGQPSSGQTPSHNIATVISVNNERVTIIGTGRLGDQQLTVALKNGTQVQLQNLLTGALEFDEFYQPGDHVVVAQMNGRYTLVARYRLPMLIALTLAFAIGLLAYARKVGLYALLSFIGSIGIIFGLLIPGLLAGFAPLLITGLTVVVLSSMIILSVAGWTYKGKAALSGTVIGLIFTLLLCVAVGKLLHLDGMTQPVAQALLFENGMRLNMVGILYAAILIGASGAAMDVAMEMAATMEEIKFNSPDISRSNLMKSGLRVGNAVIGTMTTTLLLAYAGGFLTLLMLFASRGNSLMQILNMKLIASEITRTLIGSIALIIVAPTTAWIASLMLTKERPKGTAEKAQRPAGAADSAAA</sequence>
<dbReference type="PANTHER" id="PTHR41771">
    <property type="entry name" value="MEMBRANE PROTEIN-RELATED"/>
    <property type="match status" value="1"/>
</dbReference>
<feature type="transmembrane region" description="Helical" evidence="1">
    <location>
        <begin position="185"/>
        <end position="208"/>
    </location>
</feature>
<protein>
    <submittedName>
        <fullName evidence="2">Putative membrane protein</fullName>
    </submittedName>
</protein>
<gene>
    <name evidence="2" type="ORF">BCF53_109111</name>
</gene>
<accession>A0A4R3I566</accession>
<keyword evidence="3" id="KW-1185">Reference proteome</keyword>
<proteinExistence type="predicted"/>
<dbReference type="RefSeq" id="WP_132701912.1">
    <property type="nucleotide sequence ID" value="NZ_SLZR01000009.1"/>
</dbReference>
<organism evidence="2 3">
    <name type="scientific">Reinekea marinisedimentorum</name>
    <dbReference type="NCBI Taxonomy" id="230495"/>
    <lineage>
        <taxon>Bacteria</taxon>
        <taxon>Pseudomonadati</taxon>
        <taxon>Pseudomonadota</taxon>
        <taxon>Gammaproteobacteria</taxon>
        <taxon>Oceanospirillales</taxon>
        <taxon>Saccharospirillaceae</taxon>
        <taxon>Reinekea</taxon>
    </lineage>
</organism>
<dbReference type="EMBL" id="SLZR01000009">
    <property type="protein sequence ID" value="TCS40402.1"/>
    <property type="molecule type" value="Genomic_DNA"/>
</dbReference>
<keyword evidence="1" id="KW-0812">Transmembrane</keyword>
<reference evidence="2 3" key="1">
    <citation type="submission" date="2019-03" db="EMBL/GenBank/DDBJ databases">
        <title>Genomic Encyclopedia of Archaeal and Bacterial Type Strains, Phase II (KMG-II): from individual species to whole genera.</title>
        <authorList>
            <person name="Goeker M."/>
        </authorList>
    </citation>
    <scope>NUCLEOTIDE SEQUENCE [LARGE SCALE GENOMIC DNA]</scope>
    <source>
        <strain evidence="2 3">DSM 15388</strain>
    </source>
</reference>
<feature type="transmembrane region" description="Helical" evidence="1">
    <location>
        <begin position="130"/>
        <end position="151"/>
    </location>
</feature>
<keyword evidence="1" id="KW-1133">Transmembrane helix</keyword>
<dbReference type="AlphaFoldDB" id="A0A4R3I566"/>
<evidence type="ECO:0000256" key="1">
    <source>
        <dbReference type="SAM" id="Phobius"/>
    </source>
</evidence>
<dbReference type="InterPro" id="IPR012507">
    <property type="entry name" value="YibE_F"/>
</dbReference>
<keyword evidence="1" id="KW-0472">Membrane</keyword>
<feature type="transmembrane region" description="Helical" evidence="1">
    <location>
        <begin position="157"/>
        <end position="178"/>
    </location>
</feature>
<evidence type="ECO:0000313" key="3">
    <source>
        <dbReference type="Proteomes" id="UP000295793"/>
    </source>
</evidence>